<feature type="domain" description="HTH cro/C1-type" evidence="2">
    <location>
        <begin position="33"/>
        <end position="95"/>
    </location>
</feature>
<dbReference type="InterPro" id="IPR010982">
    <property type="entry name" value="Lambda_DNA-bd_dom_sf"/>
</dbReference>
<comment type="caution">
    <text evidence="3">The sequence shown here is derived from an EMBL/GenBank/DDBJ whole genome shotgun (WGS) entry which is preliminary data.</text>
</comment>
<dbReference type="Proteomes" id="UP001597534">
    <property type="component" value="Unassembled WGS sequence"/>
</dbReference>
<evidence type="ECO:0000256" key="1">
    <source>
        <dbReference type="SAM" id="Coils"/>
    </source>
</evidence>
<sequence>MKRCSSYCTNVNYFEYLPNFKRLILMDNFNELGIRFYKFLKSRNLGINDTAKLLGLSGSQISNIKNGKVFGTDKMFKILNEFEDLDANWLFRGVSKESPNVDINHLDYVIELQKERIIDLKKENAELKIKIRELKEKSSAL</sequence>
<evidence type="ECO:0000313" key="4">
    <source>
        <dbReference type="Proteomes" id="UP001597534"/>
    </source>
</evidence>
<dbReference type="Pfam" id="PF12844">
    <property type="entry name" value="HTH_19"/>
    <property type="match status" value="1"/>
</dbReference>
<evidence type="ECO:0000259" key="2">
    <source>
        <dbReference type="Pfam" id="PF12844"/>
    </source>
</evidence>
<proteinExistence type="predicted"/>
<dbReference type="SUPFAM" id="SSF47413">
    <property type="entry name" value="lambda repressor-like DNA-binding domains"/>
    <property type="match status" value="1"/>
</dbReference>
<keyword evidence="4" id="KW-1185">Reference proteome</keyword>
<dbReference type="Gene3D" id="1.10.260.40">
    <property type="entry name" value="lambda repressor-like DNA-binding domains"/>
    <property type="match status" value="1"/>
</dbReference>
<reference evidence="4" key="1">
    <citation type="journal article" date="2019" name="Int. J. Syst. Evol. Microbiol.">
        <title>The Global Catalogue of Microorganisms (GCM) 10K type strain sequencing project: providing services to taxonomists for standard genome sequencing and annotation.</title>
        <authorList>
            <consortium name="The Broad Institute Genomics Platform"/>
            <consortium name="The Broad Institute Genome Sequencing Center for Infectious Disease"/>
            <person name="Wu L."/>
            <person name="Ma J."/>
        </authorList>
    </citation>
    <scope>NUCLEOTIDE SEQUENCE [LARGE SCALE GENOMIC DNA]</scope>
    <source>
        <strain evidence="4">KCTC 22671</strain>
    </source>
</reference>
<evidence type="ECO:0000313" key="3">
    <source>
        <dbReference type="EMBL" id="MFD2891561.1"/>
    </source>
</evidence>
<dbReference type="RefSeq" id="WP_379811144.1">
    <property type="nucleotide sequence ID" value="NZ_JBHUPC010000012.1"/>
</dbReference>
<organism evidence="3 4">
    <name type="scientific">Flavobacterium chuncheonense</name>
    <dbReference type="NCBI Taxonomy" id="2026653"/>
    <lineage>
        <taxon>Bacteria</taxon>
        <taxon>Pseudomonadati</taxon>
        <taxon>Bacteroidota</taxon>
        <taxon>Flavobacteriia</taxon>
        <taxon>Flavobacteriales</taxon>
        <taxon>Flavobacteriaceae</taxon>
        <taxon>Flavobacterium</taxon>
    </lineage>
</organism>
<dbReference type="InterPro" id="IPR001387">
    <property type="entry name" value="Cro/C1-type_HTH"/>
</dbReference>
<protein>
    <submittedName>
        <fullName evidence="3">Helix-turn-helix transcriptional regulator</fullName>
    </submittedName>
</protein>
<dbReference type="CDD" id="cd00093">
    <property type="entry name" value="HTH_XRE"/>
    <property type="match status" value="1"/>
</dbReference>
<accession>A0ABW5YKE8</accession>
<feature type="coiled-coil region" evidence="1">
    <location>
        <begin position="110"/>
        <end position="137"/>
    </location>
</feature>
<gene>
    <name evidence="3" type="ORF">ACFS5J_05980</name>
</gene>
<dbReference type="EMBL" id="JBHUPC010000012">
    <property type="protein sequence ID" value="MFD2891561.1"/>
    <property type="molecule type" value="Genomic_DNA"/>
</dbReference>
<keyword evidence="1" id="KW-0175">Coiled coil</keyword>
<name>A0ABW5YKE8_9FLAO</name>